<evidence type="ECO:0000313" key="2">
    <source>
        <dbReference type="Proteomes" id="UP000366051"/>
    </source>
</evidence>
<accession>A0A5Q2MWJ9</accession>
<name>A0A5Q2MWJ9_9FIRM</name>
<dbReference type="KEGG" id="hcv:FTV88_0619"/>
<sequence>MIELFLFFKKDKPAMGLLGTTLSWFFRYLANLGGTLFLENIAPSN</sequence>
<reference evidence="2" key="1">
    <citation type="submission" date="2019-11" db="EMBL/GenBank/DDBJ databases">
        <title>Genome sequence of Heliorestis convoluta strain HH, an alkaliphilic and minimalistic phototrophic bacterium from a soda lake in Egypt.</title>
        <authorList>
            <person name="Dewey E.D."/>
            <person name="Stokes L.M."/>
            <person name="Burchell B.M."/>
            <person name="Shaffer K.N."/>
            <person name="Huntington A.M."/>
            <person name="Baker J.M."/>
            <person name="Nadendla S."/>
            <person name="Giglio M.G."/>
            <person name="Touchman J.W."/>
            <person name="Blankenship R.E."/>
            <person name="Madigan M.T."/>
            <person name="Sattley W.M."/>
        </authorList>
    </citation>
    <scope>NUCLEOTIDE SEQUENCE [LARGE SCALE GENOMIC DNA]</scope>
    <source>
        <strain evidence="2">HH</strain>
    </source>
</reference>
<keyword evidence="2" id="KW-1185">Reference proteome</keyword>
<dbReference type="Proteomes" id="UP000366051">
    <property type="component" value="Chromosome"/>
</dbReference>
<dbReference type="AlphaFoldDB" id="A0A5Q2MWJ9"/>
<dbReference type="EMBL" id="CP045875">
    <property type="protein sequence ID" value="QGG46798.1"/>
    <property type="molecule type" value="Genomic_DNA"/>
</dbReference>
<gene>
    <name evidence="1" type="ORF">FTV88_0619</name>
</gene>
<organism evidence="1 2">
    <name type="scientific">Heliorestis convoluta</name>
    <dbReference type="NCBI Taxonomy" id="356322"/>
    <lineage>
        <taxon>Bacteria</taxon>
        <taxon>Bacillati</taxon>
        <taxon>Bacillota</taxon>
        <taxon>Clostridia</taxon>
        <taxon>Eubacteriales</taxon>
        <taxon>Heliobacteriaceae</taxon>
        <taxon>Heliorestis</taxon>
    </lineage>
</organism>
<proteinExistence type="predicted"/>
<protein>
    <submittedName>
        <fullName evidence="1">Uncharacterized protein</fullName>
    </submittedName>
</protein>
<evidence type="ECO:0000313" key="1">
    <source>
        <dbReference type="EMBL" id="QGG46798.1"/>
    </source>
</evidence>